<evidence type="ECO:0000256" key="1">
    <source>
        <dbReference type="SAM" id="Phobius"/>
    </source>
</evidence>
<evidence type="ECO:0000313" key="3">
    <source>
        <dbReference type="Proteomes" id="UP000566813"/>
    </source>
</evidence>
<dbReference type="AlphaFoldDB" id="A0A7X1KME5"/>
<dbReference type="Proteomes" id="UP000566813">
    <property type="component" value="Unassembled WGS sequence"/>
</dbReference>
<keyword evidence="1" id="KW-0472">Membrane</keyword>
<keyword evidence="1" id="KW-0812">Transmembrane</keyword>
<feature type="transmembrane region" description="Helical" evidence="1">
    <location>
        <begin position="21"/>
        <end position="39"/>
    </location>
</feature>
<keyword evidence="1" id="KW-1133">Transmembrane helix</keyword>
<feature type="transmembrane region" description="Helical" evidence="1">
    <location>
        <begin position="151"/>
        <end position="173"/>
    </location>
</feature>
<dbReference type="RefSeq" id="WP_185664587.1">
    <property type="nucleotide sequence ID" value="NZ_JACLAW010000008.1"/>
</dbReference>
<keyword evidence="3" id="KW-1185">Reference proteome</keyword>
<feature type="transmembrane region" description="Helical" evidence="1">
    <location>
        <begin position="227"/>
        <end position="246"/>
    </location>
</feature>
<feature type="transmembrane region" description="Helical" evidence="1">
    <location>
        <begin position="112"/>
        <end position="131"/>
    </location>
</feature>
<reference evidence="2 3" key="1">
    <citation type="submission" date="2020-08" db="EMBL/GenBank/DDBJ databases">
        <title>The genome sequence of type strain Novosphingobium flavum NBRC 111647.</title>
        <authorList>
            <person name="Liu Y."/>
        </authorList>
    </citation>
    <scope>NUCLEOTIDE SEQUENCE [LARGE SCALE GENOMIC DNA]</scope>
    <source>
        <strain evidence="2 3">NBRC 111647</strain>
    </source>
</reference>
<evidence type="ECO:0000313" key="2">
    <source>
        <dbReference type="EMBL" id="MBC2666298.1"/>
    </source>
</evidence>
<feature type="transmembrane region" description="Helical" evidence="1">
    <location>
        <begin position="51"/>
        <end position="72"/>
    </location>
</feature>
<accession>A0A7X1KME5</accession>
<comment type="caution">
    <text evidence="2">The sequence shown here is derived from an EMBL/GenBank/DDBJ whole genome shotgun (WGS) entry which is preliminary data.</text>
</comment>
<feature type="transmembrane region" description="Helical" evidence="1">
    <location>
        <begin position="185"/>
        <end position="207"/>
    </location>
</feature>
<proteinExistence type="predicted"/>
<gene>
    <name evidence="2" type="ORF">H7F51_12285</name>
</gene>
<organism evidence="2 3">
    <name type="scientific">Novosphingobium flavum</name>
    <dbReference type="NCBI Taxonomy" id="1778672"/>
    <lineage>
        <taxon>Bacteria</taxon>
        <taxon>Pseudomonadati</taxon>
        <taxon>Pseudomonadota</taxon>
        <taxon>Alphaproteobacteria</taxon>
        <taxon>Sphingomonadales</taxon>
        <taxon>Sphingomonadaceae</taxon>
        <taxon>Novosphingobium</taxon>
    </lineage>
</organism>
<protein>
    <submittedName>
        <fullName evidence="2">DUF2569 domain-containing protein</fullName>
    </submittedName>
</protein>
<sequence length="255" mass="28072">MVDLGRKTRAVAAFFDVRMEMMITAWIGVMLFAGAVKVATSPLPVDGLQQWGAQLLPYLFVALSPVAGYRVAAGSFPRGLLSAQPIFRIARLGKWCPVDVVEARRNPAFGPAGFMASLMVGILLNVPVRTVEYLAAIPSVGADAPGWAQTLQMAMTVDVVVMNFFYMVCFVMALRSVPLFPRMLLFAWAVDVGMQFMIADMVASARGLPEMVGRTLLTLLHGNLDKVFISAAVWLPYLLLSERVNVTYRHRIWKS</sequence>
<dbReference type="EMBL" id="JACLAW010000008">
    <property type="protein sequence ID" value="MBC2666298.1"/>
    <property type="molecule type" value="Genomic_DNA"/>
</dbReference>
<name>A0A7X1KME5_9SPHN</name>